<reference evidence="6 7" key="1">
    <citation type="submission" date="2019-03" db="EMBL/GenBank/DDBJ databases">
        <title>Genomic Encyclopedia of Type Strains, Phase III (KMG-III): the genomes of soil and plant-associated and newly described type strains.</title>
        <authorList>
            <person name="Whitman W."/>
        </authorList>
    </citation>
    <scope>NUCLEOTIDE SEQUENCE [LARGE SCALE GENOMIC DNA]</scope>
    <source>
        <strain evidence="6 7">CECT 7972</strain>
    </source>
</reference>
<dbReference type="PROSITE" id="PS00572">
    <property type="entry name" value="GLYCOSYL_HYDROL_F1_1"/>
    <property type="match status" value="1"/>
</dbReference>
<comment type="caution">
    <text evidence="6">The sequence shown here is derived from an EMBL/GenBank/DDBJ whole genome shotgun (WGS) entry which is preliminary data.</text>
</comment>
<evidence type="ECO:0000313" key="7">
    <source>
        <dbReference type="Proteomes" id="UP000295558"/>
    </source>
</evidence>
<evidence type="ECO:0000313" key="6">
    <source>
        <dbReference type="EMBL" id="TDR51365.1"/>
    </source>
</evidence>
<gene>
    <name evidence="6" type="ORF">DFP96_11356</name>
</gene>
<keyword evidence="2" id="KW-0378">Hydrolase</keyword>
<dbReference type="PANTHER" id="PTHR10353">
    <property type="entry name" value="GLYCOSYL HYDROLASE"/>
    <property type="match status" value="1"/>
</dbReference>
<dbReference type="SUPFAM" id="SSF51445">
    <property type="entry name" value="(Trans)glycosidases"/>
    <property type="match status" value="1"/>
</dbReference>
<sequence length="466" mass="54081">MMKYEFPQDFWWGSAASGPQTEGAADVDGRKPSIWDHWYKQEPSKFFNNVGPVNTSNFYYQYKEDIQLMKETGHNSFRTSIQWSRLIPDGIGAVNPKAVEFYNNVIDEMLANGVEPFINLYHFDMPMSMQEIGGWENREVVSAYATFAKTCFELFGNRVKHWFTFNEPIVPVEAGYLYNMHYPNVVDFKRAAQVAYHTTVAHALAVKEYHALKQGGEVGIILNLTPSYPRSDNPADIRAAHIADLIFNRSFLDPVTKGEFPADLVEILKEHAILPTYTEEDLAVIKDNIIDILGVNYYQPRRVKAKEYAAHPDAPFMPEHLFDNYEMPYRKMNPYRGWEIFEKAIYDIAINLRDNYGNIPFFISENGMGVEGEDRYRTTDGYIDDHYRIGFIKEHLKWLHKAMAEGANCKGYHLWTFMDCWSWANAYKNRYGLVEVNLDEDYKRTIKSSGRWYKALSDNNGFEDAE</sequence>
<evidence type="ECO:0000256" key="2">
    <source>
        <dbReference type="ARBA" id="ARBA00022801"/>
    </source>
</evidence>
<evidence type="ECO:0000256" key="5">
    <source>
        <dbReference type="RuleBase" id="RU003690"/>
    </source>
</evidence>
<dbReference type="Pfam" id="PF00232">
    <property type="entry name" value="Glyco_hydro_1"/>
    <property type="match status" value="1"/>
</dbReference>
<feature type="active site" description="Nucleophile" evidence="4">
    <location>
        <position position="365"/>
    </location>
</feature>
<accession>A0A4R6ZGV0</accession>
<dbReference type="PRINTS" id="PR00131">
    <property type="entry name" value="GLHYDRLASE1"/>
</dbReference>
<keyword evidence="3" id="KW-0326">Glycosidase</keyword>
<dbReference type="Gene3D" id="3.20.20.80">
    <property type="entry name" value="Glycosidases"/>
    <property type="match status" value="1"/>
</dbReference>
<dbReference type="InterPro" id="IPR018120">
    <property type="entry name" value="Glyco_hydro_1_AS"/>
</dbReference>
<comment type="similarity">
    <text evidence="1 5">Belongs to the glycosyl hydrolase 1 family.</text>
</comment>
<dbReference type="STRING" id="1265846.PROCOU_06683"/>
<dbReference type="GO" id="GO:0005829">
    <property type="term" value="C:cytosol"/>
    <property type="evidence" value="ECO:0007669"/>
    <property type="project" value="TreeGrafter"/>
</dbReference>
<organism evidence="6 7">
    <name type="scientific">Listeria rocourtiae</name>
    <dbReference type="NCBI Taxonomy" id="647910"/>
    <lineage>
        <taxon>Bacteria</taxon>
        <taxon>Bacillati</taxon>
        <taxon>Bacillota</taxon>
        <taxon>Bacilli</taxon>
        <taxon>Bacillales</taxon>
        <taxon>Listeriaceae</taxon>
        <taxon>Listeria</taxon>
    </lineage>
</organism>
<dbReference type="InterPro" id="IPR001360">
    <property type="entry name" value="Glyco_hydro_1"/>
</dbReference>
<dbReference type="AlphaFoldDB" id="A0A4R6ZGV0"/>
<dbReference type="GO" id="GO:0008422">
    <property type="term" value="F:beta-glucosidase activity"/>
    <property type="evidence" value="ECO:0007669"/>
    <property type="project" value="TreeGrafter"/>
</dbReference>
<keyword evidence="7" id="KW-1185">Reference proteome</keyword>
<evidence type="ECO:0000256" key="3">
    <source>
        <dbReference type="ARBA" id="ARBA00023295"/>
    </source>
</evidence>
<proteinExistence type="inferred from homology"/>
<dbReference type="EMBL" id="SNZK01000013">
    <property type="protein sequence ID" value="TDR51365.1"/>
    <property type="molecule type" value="Genomic_DNA"/>
</dbReference>
<dbReference type="PANTHER" id="PTHR10353:SF139">
    <property type="entry name" value="6-PHOSPHO-BETA-GLUCOSIDASE GMUD"/>
    <property type="match status" value="1"/>
</dbReference>
<protein>
    <submittedName>
        <fullName evidence="6">Aryl-phospho-beta-glucosidase</fullName>
    </submittedName>
</protein>
<dbReference type="GO" id="GO:0016052">
    <property type="term" value="P:carbohydrate catabolic process"/>
    <property type="evidence" value="ECO:0007669"/>
    <property type="project" value="TreeGrafter"/>
</dbReference>
<dbReference type="Proteomes" id="UP000295558">
    <property type="component" value="Unassembled WGS sequence"/>
</dbReference>
<evidence type="ECO:0000256" key="1">
    <source>
        <dbReference type="ARBA" id="ARBA00010838"/>
    </source>
</evidence>
<name>A0A4R6ZGV0_9LIST</name>
<dbReference type="InterPro" id="IPR017853">
    <property type="entry name" value="GH"/>
</dbReference>
<dbReference type="FunFam" id="3.20.20.80:FF:000004">
    <property type="entry name" value="Beta-glucosidase 6-phospho-beta-glucosidase"/>
    <property type="match status" value="1"/>
</dbReference>
<evidence type="ECO:0000256" key="4">
    <source>
        <dbReference type="PROSITE-ProRule" id="PRU10055"/>
    </source>
</evidence>